<accession>A0AAU7TVN9</accession>
<keyword evidence="5 7" id="KW-1133">Transmembrane helix</keyword>
<name>A0AAU7TVN9_9GAMM</name>
<feature type="domain" description="Major facilitator superfamily (MFS) profile" evidence="8">
    <location>
        <begin position="2"/>
        <end position="390"/>
    </location>
</feature>
<feature type="transmembrane region" description="Helical" evidence="7">
    <location>
        <begin position="135"/>
        <end position="160"/>
    </location>
</feature>
<gene>
    <name evidence="9" type="ORF">AAF463_18900</name>
</gene>
<reference evidence="9" key="1">
    <citation type="submission" date="2024-06" db="EMBL/GenBank/DDBJ databases">
        <title>Multiomics insights into the TNT degradation mechanism by Pantoea sp. BJ2 isolated from an ammunition destruction site.</title>
        <authorList>
            <person name="Luo J."/>
        </authorList>
    </citation>
    <scope>NUCLEOTIDE SEQUENCE</scope>
    <source>
        <strain evidence="9">BJ2</strain>
    </source>
</reference>
<keyword evidence="2" id="KW-0813">Transport</keyword>
<feature type="transmembrane region" description="Helical" evidence="7">
    <location>
        <begin position="101"/>
        <end position="123"/>
    </location>
</feature>
<feature type="transmembrane region" description="Helical" evidence="7">
    <location>
        <begin position="12"/>
        <end position="33"/>
    </location>
</feature>
<dbReference type="PROSITE" id="PS50850">
    <property type="entry name" value="MFS"/>
    <property type="match status" value="1"/>
</dbReference>
<dbReference type="EMBL" id="CP158292">
    <property type="protein sequence ID" value="XBV44627.1"/>
    <property type="molecule type" value="Genomic_DNA"/>
</dbReference>
<organism evidence="9">
    <name type="scientific">Pantoea sp. BJ2</name>
    <dbReference type="NCBI Taxonomy" id="3141322"/>
    <lineage>
        <taxon>Bacteria</taxon>
        <taxon>Pseudomonadati</taxon>
        <taxon>Pseudomonadota</taxon>
        <taxon>Gammaproteobacteria</taxon>
        <taxon>Enterobacterales</taxon>
        <taxon>Erwiniaceae</taxon>
        <taxon>Pantoea</taxon>
    </lineage>
</organism>
<evidence type="ECO:0000256" key="1">
    <source>
        <dbReference type="ARBA" id="ARBA00004651"/>
    </source>
</evidence>
<dbReference type="InterPro" id="IPR011701">
    <property type="entry name" value="MFS"/>
</dbReference>
<evidence type="ECO:0000256" key="6">
    <source>
        <dbReference type="ARBA" id="ARBA00023136"/>
    </source>
</evidence>
<sequence>MFRALFSRPELLTFFTMSVLFFICIHGFDAFMAPYMVRLGIEPQTIGMIMGASGLASLCIRFPLSVISDVMKNRKVFMQFALLLPVIAWPLAWMFPAALTFWLAKLACGIAAASWVLYNIIFIRYFPRDDAPAAVALLALAGPIGVFISNAICGAVALWLGSTQAFFVPAIAGCLALLLSLRVREEEDSHKAPHLKACIDSAKRQLADRSIWFIGLLATVVILVPFATRDTLTPIYAQQLGAKAGTLAVLSNIHLLFYGVAVALCSSVFYQRLGLVNTALVGIGLQIISSIFVPLTSNMWLIYLWQGLAGFSFGMAFAVFMSLSVVNTSEHEQTTRMGLFQTIYSCGMFFGPVLMGVLLQHVNVYAGYWVIGGLCLIAGVLTPLAAKRVQQRQLPPAARKASGMLSQDAVK</sequence>
<dbReference type="Gene3D" id="1.20.1250.20">
    <property type="entry name" value="MFS general substrate transporter like domains"/>
    <property type="match status" value="2"/>
</dbReference>
<dbReference type="AlphaFoldDB" id="A0AAU7TVN9"/>
<evidence type="ECO:0000256" key="3">
    <source>
        <dbReference type="ARBA" id="ARBA00022475"/>
    </source>
</evidence>
<dbReference type="PANTHER" id="PTHR43414">
    <property type="entry name" value="MULTIDRUG RESISTANCE PROTEIN MDTG"/>
    <property type="match status" value="1"/>
</dbReference>
<dbReference type="Pfam" id="PF07690">
    <property type="entry name" value="MFS_1"/>
    <property type="match status" value="2"/>
</dbReference>
<dbReference type="InterPro" id="IPR020846">
    <property type="entry name" value="MFS_dom"/>
</dbReference>
<evidence type="ECO:0000256" key="7">
    <source>
        <dbReference type="SAM" id="Phobius"/>
    </source>
</evidence>
<evidence type="ECO:0000256" key="5">
    <source>
        <dbReference type="ARBA" id="ARBA00022989"/>
    </source>
</evidence>
<evidence type="ECO:0000259" key="8">
    <source>
        <dbReference type="PROSITE" id="PS50850"/>
    </source>
</evidence>
<feature type="transmembrane region" description="Helical" evidence="7">
    <location>
        <begin position="211"/>
        <end position="228"/>
    </location>
</feature>
<dbReference type="GO" id="GO:0022857">
    <property type="term" value="F:transmembrane transporter activity"/>
    <property type="evidence" value="ECO:0007669"/>
    <property type="project" value="InterPro"/>
</dbReference>
<comment type="subcellular location">
    <subcellularLocation>
        <location evidence="1">Cell membrane</location>
        <topology evidence="1">Multi-pass membrane protein</topology>
    </subcellularLocation>
</comment>
<keyword evidence="3" id="KW-1003">Cell membrane</keyword>
<keyword evidence="6 7" id="KW-0472">Membrane</keyword>
<feature type="transmembrane region" description="Helical" evidence="7">
    <location>
        <begin position="275"/>
        <end position="296"/>
    </location>
</feature>
<protein>
    <submittedName>
        <fullName evidence="9">MFS transporter</fullName>
    </submittedName>
</protein>
<evidence type="ECO:0000256" key="2">
    <source>
        <dbReference type="ARBA" id="ARBA00022448"/>
    </source>
</evidence>
<dbReference type="RefSeq" id="WP_110868189.1">
    <property type="nucleotide sequence ID" value="NZ_CP158292.1"/>
</dbReference>
<feature type="transmembrane region" description="Helical" evidence="7">
    <location>
        <begin position="302"/>
        <end position="326"/>
    </location>
</feature>
<feature type="transmembrane region" description="Helical" evidence="7">
    <location>
        <begin position="248"/>
        <end position="270"/>
    </location>
</feature>
<keyword evidence="4 7" id="KW-0812">Transmembrane</keyword>
<dbReference type="InterPro" id="IPR036259">
    <property type="entry name" value="MFS_trans_sf"/>
</dbReference>
<evidence type="ECO:0000313" key="9">
    <source>
        <dbReference type="EMBL" id="XBV44627.1"/>
    </source>
</evidence>
<dbReference type="SUPFAM" id="SSF103473">
    <property type="entry name" value="MFS general substrate transporter"/>
    <property type="match status" value="1"/>
</dbReference>
<feature type="transmembrane region" description="Helical" evidence="7">
    <location>
        <begin position="76"/>
        <end position="95"/>
    </location>
</feature>
<dbReference type="PANTHER" id="PTHR43414:SF6">
    <property type="entry name" value="MULTIDRUG RESISTANCE PROTEIN MDTG"/>
    <property type="match status" value="1"/>
</dbReference>
<dbReference type="GO" id="GO:0005886">
    <property type="term" value="C:plasma membrane"/>
    <property type="evidence" value="ECO:0007669"/>
    <property type="project" value="UniProtKB-SubCell"/>
</dbReference>
<feature type="transmembrane region" description="Helical" evidence="7">
    <location>
        <begin position="45"/>
        <end position="64"/>
    </location>
</feature>
<feature type="transmembrane region" description="Helical" evidence="7">
    <location>
        <begin position="365"/>
        <end position="386"/>
    </location>
</feature>
<evidence type="ECO:0000256" key="4">
    <source>
        <dbReference type="ARBA" id="ARBA00022692"/>
    </source>
</evidence>
<proteinExistence type="predicted"/>
<feature type="transmembrane region" description="Helical" evidence="7">
    <location>
        <begin position="338"/>
        <end position="359"/>
    </location>
</feature>
<feature type="transmembrane region" description="Helical" evidence="7">
    <location>
        <begin position="166"/>
        <end position="183"/>
    </location>
</feature>